<keyword evidence="2" id="KW-0812">Transmembrane</keyword>
<comment type="caution">
    <text evidence="3">The sequence shown here is derived from an EMBL/GenBank/DDBJ whole genome shotgun (WGS) entry which is preliminary data.</text>
</comment>
<organism evidence="3 4">
    <name type="scientific">Littorina saxatilis</name>
    <dbReference type="NCBI Taxonomy" id="31220"/>
    <lineage>
        <taxon>Eukaryota</taxon>
        <taxon>Metazoa</taxon>
        <taxon>Spiralia</taxon>
        <taxon>Lophotrochozoa</taxon>
        <taxon>Mollusca</taxon>
        <taxon>Gastropoda</taxon>
        <taxon>Caenogastropoda</taxon>
        <taxon>Littorinimorpha</taxon>
        <taxon>Littorinoidea</taxon>
        <taxon>Littorinidae</taxon>
        <taxon>Littorina</taxon>
    </lineage>
</organism>
<sequence length="622" mass="67073">MASGAVRVAKVSKPASRSGLPSTVSAASSPRRPAPYTRSALLPVGCLPAVRVPTPDILAATPHPDPEHGHPPVAHPHLYQTQAPPYSRGPLPMGVGDQMLAPSMLPTMYPPLPGHHHPHPGIPVTGRGPVTTDLALAGYHHMHTADPNLAVNRLEALPDIVHSHNVGHALPPRPNQHRAGASAAAAANRHQRQRQQQTRHGRSRGGTGRDGTSRTGQSRRRSRNQSATSSTPTDTGRCKEPCVKCMVTVTSLRWVLLMLSMLGVLFVVSGIVMAALHAVGNDFLIYALVFIGLGVVLVAVVVVAWKCTPPGSEPIHALFNIGDSRSSRRERRPRRTHRPRDGQWHGGMMYPEFQYRRPPPTYAASMQAYQAQMANAQSNNNTVTLVNNNSDDYSLPGSPPPSYRSRASTIHSGVHITFPPSHDSAPNSRPPTYRSRAESHHRPRIPMEEFEAASPTSAPGDVSFTGPMMTVDTVQQIIGTCRSHRRQRSAGAVVWHTRSSSLDLAQSADLPHHRRGASLDRISVNLAGSLTSQENQTLAQQERGTLGSELAAYSLQTAVSSQPTTQPHRKQDAQSASDQTLPDGAHGAGSDFRNRAKESGSDARDGTRGDHDSEPEQYNTAL</sequence>
<dbReference type="EMBL" id="JBAMIC010000002">
    <property type="protein sequence ID" value="KAK7112484.1"/>
    <property type="molecule type" value="Genomic_DNA"/>
</dbReference>
<proteinExistence type="predicted"/>
<dbReference type="Proteomes" id="UP001374579">
    <property type="component" value="Unassembled WGS sequence"/>
</dbReference>
<name>A0AAN9BW37_9CAEN</name>
<feature type="transmembrane region" description="Helical" evidence="2">
    <location>
        <begin position="254"/>
        <end position="276"/>
    </location>
</feature>
<feature type="region of interest" description="Disordered" evidence="1">
    <location>
        <begin position="324"/>
        <end position="346"/>
    </location>
</feature>
<feature type="compositionally biased region" description="Basic and acidic residues" evidence="1">
    <location>
        <begin position="592"/>
        <end position="614"/>
    </location>
</feature>
<feature type="transmembrane region" description="Helical" evidence="2">
    <location>
        <begin position="283"/>
        <end position="305"/>
    </location>
</feature>
<feature type="region of interest" description="Disordered" evidence="1">
    <location>
        <begin position="558"/>
        <end position="622"/>
    </location>
</feature>
<feature type="compositionally biased region" description="Basic residues" evidence="1">
    <location>
        <begin position="328"/>
        <end position="338"/>
    </location>
</feature>
<evidence type="ECO:0000313" key="4">
    <source>
        <dbReference type="Proteomes" id="UP001374579"/>
    </source>
</evidence>
<feature type="region of interest" description="Disordered" evidence="1">
    <location>
        <begin position="1"/>
        <end position="34"/>
    </location>
</feature>
<evidence type="ECO:0000256" key="2">
    <source>
        <dbReference type="SAM" id="Phobius"/>
    </source>
</evidence>
<keyword evidence="2" id="KW-0472">Membrane</keyword>
<reference evidence="3 4" key="1">
    <citation type="submission" date="2024-02" db="EMBL/GenBank/DDBJ databases">
        <title>Chromosome-scale genome assembly of the rough periwinkle Littorina saxatilis.</title>
        <authorList>
            <person name="De Jode A."/>
            <person name="Faria R."/>
            <person name="Formenti G."/>
            <person name="Sims Y."/>
            <person name="Smith T.P."/>
            <person name="Tracey A."/>
            <person name="Wood J.M.D."/>
            <person name="Zagrodzka Z.B."/>
            <person name="Johannesson K."/>
            <person name="Butlin R.K."/>
            <person name="Leder E.H."/>
        </authorList>
    </citation>
    <scope>NUCLEOTIDE SEQUENCE [LARGE SCALE GENOMIC DNA]</scope>
    <source>
        <strain evidence="3">Snail1</strain>
        <tissue evidence="3">Muscle</tissue>
    </source>
</reference>
<accession>A0AAN9BW37</accession>
<keyword evidence="2" id="KW-1133">Transmembrane helix</keyword>
<feature type="region of interest" description="Disordered" evidence="1">
    <location>
        <begin position="165"/>
        <end position="237"/>
    </location>
</feature>
<keyword evidence="4" id="KW-1185">Reference proteome</keyword>
<feature type="compositionally biased region" description="Low complexity" evidence="1">
    <location>
        <begin position="177"/>
        <end position="188"/>
    </location>
</feature>
<feature type="region of interest" description="Disordered" evidence="1">
    <location>
        <begin position="416"/>
        <end position="445"/>
    </location>
</feature>
<evidence type="ECO:0000256" key="1">
    <source>
        <dbReference type="SAM" id="MobiDB-lite"/>
    </source>
</evidence>
<gene>
    <name evidence="3" type="ORF">V1264_011934</name>
</gene>
<dbReference type="AlphaFoldDB" id="A0AAN9BW37"/>
<feature type="compositionally biased region" description="Polar residues" evidence="1">
    <location>
        <begin position="19"/>
        <end position="28"/>
    </location>
</feature>
<evidence type="ECO:0000313" key="3">
    <source>
        <dbReference type="EMBL" id="KAK7112484.1"/>
    </source>
</evidence>
<feature type="compositionally biased region" description="Basic residues" evidence="1">
    <location>
        <begin position="189"/>
        <end position="203"/>
    </location>
</feature>
<protein>
    <submittedName>
        <fullName evidence="3">Uncharacterized protein</fullName>
    </submittedName>
</protein>